<evidence type="ECO:0000313" key="1">
    <source>
        <dbReference type="EMBL" id="CBI11695.1"/>
    </source>
</evidence>
<protein>
    <submittedName>
        <fullName evidence="1">Uncharacterized protein</fullName>
    </submittedName>
</protein>
<dbReference type="AlphaFoldDB" id="E6QWS1"/>
<sequence length="61" mass="7012">MRISDETFKELLACFDPKDIPADMSREELRQRLENFVDLVALVMQPLPLPPKGESSFKECS</sequence>
<comment type="caution">
    <text evidence="1">The sequence shown here is derived from an EMBL/GenBank/DDBJ whole genome shotgun (WGS) entry which is preliminary data.</text>
</comment>
<accession>E6QWS1</accession>
<gene>
    <name evidence="1" type="ORF">CARN7_2535</name>
</gene>
<dbReference type="EMBL" id="CABR01000159">
    <property type="protein sequence ID" value="CBI11695.1"/>
    <property type="molecule type" value="Genomic_DNA"/>
</dbReference>
<organism evidence="1">
    <name type="scientific">mine drainage metagenome</name>
    <dbReference type="NCBI Taxonomy" id="410659"/>
    <lineage>
        <taxon>unclassified sequences</taxon>
        <taxon>metagenomes</taxon>
        <taxon>ecological metagenomes</taxon>
    </lineage>
</organism>
<name>E6QWS1_9ZZZZ</name>
<reference evidence="1" key="1">
    <citation type="submission" date="2009-10" db="EMBL/GenBank/DDBJ databases">
        <title>Diversity of trophic interactions inside an arsenic-rich microbial ecosystem.</title>
        <authorList>
            <person name="Bertin P.N."/>
            <person name="Heinrich-Salmeron A."/>
            <person name="Pelletier E."/>
            <person name="Goulhen-Chollet F."/>
            <person name="Arsene-Ploetze F."/>
            <person name="Gallien S."/>
            <person name="Calteau A."/>
            <person name="Vallenet D."/>
            <person name="Casiot C."/>
            <person name="Chane-Woon-Ming B."/>
            <person name="Giloteaux L."/>
            <person name="Barakat M."/>
            <person name="Bonnefoy V."/>
            <person name="Bruneel O."/>
            <person name="Chandler M."/>
            <person name="Cleiss J."/>
            <person name="Duran R."/>
            <person name="Elbaz-Poulichet F."/>
            <person name="Fonknechten N."/>
            <person name="Lauga B."/>
            <person name="Mornico D."/>
            <person name="Ortet P."/>
            <person name="Schaeffer C."/>
            <person name="Siguier P."/>
            <person name="Alexander Thil Smith A."/>
            <person name="Van Dorsselaer A."/>
            <person name="Weissenbach J."/>
            <person name="Medigue C."/>
            <person name="Le Paslier D."/>
        </authorList>
    </citation>
    <scope>NUCLEOTIDE SEQUENCE</scope>
</reference>
<proteinExistence type="predicted"/>